<keyword evidence="6" id="KW-0119">Carbohydrate metabolism</keyword>
<evidence type="ECO:0000256" key="6">
    <source>
        <dbReference type="ARBA" id="ARBA00023277"/>
    </source>
</evidence>
<dbReference type="Gene3D" id="3.40.980.20">
    <property type="entry name" value="Four-carbon acid sugar kinase, nucleotide binding domain"/>
    <property type="match status" value="1"/>
</dbReference>
<comment type="similarity">
    <text evidence="1">Belongs to the four-carbon acid sugar kinase family.</text>
</comment>
<dbReference type="EMBL" id="AAPJ01000001">
    <property type="protein sequence ID" value="EAS51816.1"/>
    <property type="molecule type" value="Genomic_DNA"/>
</dbReference>
<name>Q1YLB5_AURMS</name>
<dbReference type="Pfam" id="PF17042">
    <property type="entry name" value="NBD_C"/>
    <property type="match status" value="1"/>
</dbReference>
<dbReference type="Proteomes" id="UP000000321">
    <property type="component" value="Unassembled WGS sequence"/>
</dbReference>
<dbReference type="InterPro" id="IPR031475">
    <property type="entry name" value="NBD_C"/>
</dbReference>
<comment type="caution">
    <text evidence="9">The sequence shown here is derived from an EMBL/GenBank/DDBJ whole genome shotgun (WGS) entry which is preliminary data.</text>
</comment>
<keyword evidence="3" id="KW-0547">Nucleotide-binding</keyword>
<evidence type="ECO:0008006" key="11">
    <source>
        <dbReference type="Google" id="ProtNLM"/>
    </source>
</evidence>
<dbReference type="HOGENOM" id="CLU_029424_1_1_5"/>
<reference evidence="9 10" key="1">
    <citation type="journal article" date="2008" name="Appl. Environ. Microbiol.">
        <title>Genomic insights into Mn(II) oxidation by the marine alphaproteobacterium Aurantimonas sp. strain SI85-9A1.</title>
        <authorList>
            <person name="Dick G.J."/>
            <person name="Podell S."/>
            <person name="Johnson H.A."/>
            <person name="Rivera-Espinoza Y."/>
            <person name="Bernier-Latmani R."/>
            <person name="McCarthy J.K."/>
            <person name="Torpey J.W."/>
            <person name="Clement B.G."/>
            <person name="Gaasterland T."/>
            <person name="Tebo B.M."/>
        </authorList>
    </citation>
    <scope>NUCLEOTIDE SEQUENCE [LARGE SCALE GENOMIC DNA]</scope>
    <source>
        <strain evidence="9 10">SI85-9A1</strain>
    </source>
</reference>
<dbReference type="InterPro" id="IPR042213">
    <property type="entry name" value="NBD_C_sf"/>
</dbReference>
<dbReference type="GO" id="GO:0005524">
    <property type="term" value="F:ATP binding"/>
    <property type="evidence" value="ECO:0007669"/>
    <property type="project" value="UniProtKB-KW"/>
</dbReference>
<dbReference type="InterPro" id="IPR010737">
    <property type="entry name" value="4-carb_acid_sugar_kinase_N"/>
</dbReference>
<gene>
    <name evidence="9" type="ORF">SI859A1_02632</name>
</gene>
<feature type="domain" description="Four-carbon acid sugar kinase N-terminal" evidence="7">
    <location>
        <begin position="25"/>
        <end position="257"/>
    </location>
</feature>
<evidence type="ECO:0000313" key="9">
    <source>
        <dbReference type="EMBL" id="EAS51816.1"/>
    </source>
</evidence>
<evidence type="ECO:0000256" key="4">
    <source>
        <dbReference type="ARBA" id="ARBA00022777"/>
    </source>
</evidence>
<organism evidence="9 10">
    <name type="scientific">Aurantimonas manganoxydans (strain ATCC BAA-1229 / DSM 21871 / SI85-9A1)</name>
    <dbReference type="NCBI Taxonomy" id="287752"/>
    <lineage>
        <taxon>Bacteria</taxon>
        <taxon>Pseudomonadati</taxon>
        <taxon>Pseudomonadota</taxon>
        <taxon>Alphaproteobacteria</taxon>
        <taxon>Hyphomicrobiales</taxon>
        <taxon>Aurantimonadaceae</taxon>
        <taxon>Aurantimonas</taxon>
    </lineage>
</organism>
<evidence type="ECO:0000313" key="10">
    <source>
        <dbReference type="Proteomes" id="UP000000321"/>
    </source>
</evidence>
<evidence type="ECO:0000256" key="1">
    <source>
        <dbReference type="ARBA" id="ARBA00005715"/>
    </source>
</evidence>
<dbReference type="GO" id="GO:0016301">
    <property type="term" value="F:kinase activity"/>
    <property type="evidence" value="ECO:0007669"/>
    <property type="project" value="UniProtKB-KW"/>
</dbReference>
<dbReference type="Pfam" id="PF07005">
    <property type="entry name" value="SBD_N"/>
    <property type="match status" value="1"/>
</dbReference>
<evidence type="ECO:0000259" key="7">
    <source>
        <dbReference type="Pfam" id="PF07005"/>
    </source>
</evidence>
<evidence type="ECO:0000256" key="2">
    <source>
        <dbReference type="ARBA" id="ARBA00022679"/>
    </source>
</evidence>
<keyword evidence="5" id="KW-0067">ATP-binding</keyword>
<dbReference type="BioCyc" id="AURANTIMONAS:SI859A1_02632-MONOMER"/>
<keyword evidence="4" id="KW-0418">Kinase</keyword>
<proteinExistence type="inferred from homology"/>
<keyword evidence="10" id="KW-1185">Reference proteome</keyword>
<feature type="domain" description="Four-carbon acid sugar kinase nucleotide binding" evidence="8">
    <location>
        <begin position="284"/>
        <end position="457"/>
    </location>
</feature>
<dbReference type="AlphaFoldDB" id="Q1YLB5"/>
<dbReference type="InterPro" id="IPR037051">
    <property type="entry name" value="4-carb_acid_sugar_kinase_N_sf"/>
</dbReference>
<keyword evidence="2" id="KW-0808">Transferase</keyword>
<dbReference type="SUPFAM" id="SSF142764">
    <property type="entry name" value="YgbK-like"/>
    <property type="match status" value="1"/>
</dbReference>
<dbReference type="Gene3D" id="3.40.50.10840">
    <property type="entry name" value="Putative sugar-binding, N-terminal domain"/>
    <property type="match status" value="1"/>
</dbReference>
<protein>
    <recommendedName>
        <fullName evidence="11">Type III effector</fullName>
    </recommendedName>
</protein>
<accession>Q1YLB5</accession>
<evidence type="ECO:0000259" key="8">
    <source>
        <dbReference type="Pfam" id="PF17042"/>
    </source>
</evidence>
<evidence type="ECO:0000256" key="3">
    <source>
        <dbReference type="ARBA" id="ARBA00022741"/>
    </source>
</evidence>
<evidence type="ECO:0000256" key="5">
    <source>
        <dbReference type="ARBA" id="ARBA00022840"/>
    </source>
</evidence>
<sequence>MSTPAAGLRGSFMRETEPVTPWVTWYGDDFTGSAAVMEALAFAGVPTVLFSDVPDPELLARFSDCRAIGIASTARSHGPDWMAEHMPAPLQFLHDLGAPLLHYKVCSTFDSSPQTGNIGKAIDLGLAIRPADAVPILTAAPQMRRYQAFGHLFAGTFDGVYRLDRHPVMSDHPVTPMHEADLLKHLAEQTSLPSALIDLEALWSGPQPRLEAVLRDGARLLSIDSMEPASETAAGRLLWENRDRLGFVVGSQGIEFALLRHWHEIGLIAPAEPAGSAGRVDRIAVISGSVSPMTGAQLTWAGANGFALLPFDATRVCGSPEELAAEEDRLVAAACEVASNGASPLVHSALGNQDKAVAAFRSTVSASGLTIEIANRRIGEALGRILDRTLSVTGIRRAVISGGDTSGHGMRQLGLDALVACAPTIPGASLSTAYGKGSHDGLQIALKGGQMGSEDFFGWIRDGGGPRG</sequence>